<evidence type="ECO:0000313" key="2">
    <source>
        <dbReference type="Proteomes" id="UP001499915"/>
    </source>
</evidence>
<protein>
    <submittedName>
        <fullName evidence="1">Uncharacterized protein</fullName>
    </submittedName>
</protein>
<dbReference type="Proteomes" id="UP001499915">
    <property type="component" value="Unassembled WGS sequence"/>
</dbReference>
<dbReference type="EMBL" id="BAAAET010000002">
    <property type="protein sequence ID" value="GAA0692072.1"/>
    <property type="molecule type" value="Genomic_DNA"/>
</dbReference>
<accession>A0ABP3TEA5</accession>
<proteinExistence type="predicted"/>
<name>A0ABP3TEA5_9GAMM</name>
<keyword evidence="2" id="KW-1185">Reference proteome</keyword>
<gene>
    <name evidence="1" type="ORF">GCM10009104_18900</name>
</gene>
<comment type="caution">
    <text evidence="1">The sequence shown here is derived from an EMBL/GenBank/DDBJ whole genome shotgun (WGS) entry which is preliminary data.</text>
</comment>
<sequence>MEKVAGHVAVLREGYKEASAAGPGRSTAGHFIKKAYRRAELLTICAIPYGVFDYLINLI</sequence>
<evidence type="ECO:0000313" key="1">
    <source>
        <dbReference type="EMBL" id="GAA0692072.1"/>
    </source>
</evidence>
<organism evidence="1 2">
    <name type="scientific">Marinobacterium maritimum</name>
    <dbReference type="NCBI Taxonomy" id="500162"/>
    <lineage>
        <taxon>Bacteria</taxon>
        <taxon>Pseudomonadati</taxon>
        <taxon>Pseudomonadota</taxon>
        <taxon>Gammaproteobacteria</taxon>
        <taxon>Oceanospirillales</taxon>
        <taxon>Oceanospirillaceae</taxon>
        <taxon>Marinobacterium</taxon>
    </lineage>
</organism>
<reference evidence="2" key="1">
    <citation type="journal article" date="2019" name="Int. J. Syst. Evol. Microbiol.">
        <title>The Global Catalogue of Microorganisms (GCM) 10K type strain sequencing project: providing services to taxonomists for standard genome sequencing and annotation.</title>
        <authorList>
            <consortium name="The Broad Institute Genomics Platform"/>
            <consortium name="The Broad Institute Genome Sequencing Center for Infectious Disease"/>
            <person name="Wu L."/>
            <person name="Ma J."/>
        </authorList>
    </citation>
    <scope>NUCLEOTIDE SEQUENCE [LARGE SCALE GENOMIC DNA]</scope>
    <source>
        <strain evidence="2">JCM 15134</strain>
    </source>
</reference>